<dbReference type="GO" id="GO:0016853">
    <property type="term" value="F:isomerase activity"/>
    <property type="evidence" value="ECO:0007669"/>
    <property type="project" value="UniProtKB-KW"/>
</dbReference>
<comment type="similarity">
    <text evidence="1">Belongs to the N-acylglucosamine 2-epimerase family.</text>
</comment>
<dbReference type="FunFam" id="1.50.10.10:FF:000021">
    <property type="entry name" value="N-acylglucosamine 2-epimerase"/>
    <property type="match status" value="1"/>
</dbReference>
<dbReference type="SUPFAM" id="SSF48208">
    <property type="entry name" value="Six-hairpin glycosidases"/>
    <property type="match status" value="1"/>
</dbReference>
<reference evidence="3" key="1">
    <citation type="submission" date="2018-05" db="EMBL/GenBank/DDBJ databases">
        <authorList>
            <person name="Lanie J.A."/>
            <person name="Ng W.-L."/>
            <person name="Kazmierczak K.M."/>
            <person name="Andrzejewski T.M."/>
            <person name="Davidsen T.M."/>
            <person name="Wayne K.J."/>
            <person name="Tettelin H."/>
            <person name="Glass J.I."/>
            <person name="Rusch D."/>
            <person name="Podicherti R."/>
            <person name="Tsui H.-C.T."/>
            <person name="Winkler M.E."/>
        </authorList>
    </citation>
    <scope>NUCLEOTIDE SEQUENCE</scope>
</reference>
<sequence length="385" mass="45012">MKSYGSIYKQELLKEIIPFWEKYSPDHIYGGYFTCLDSEGKVFDTDKFVWLQAREAWMFATLEYSSLNGNQWHAMAKLGIDFLEKYGQSPSGDWYFSLSRKGEPLMAPYNIFSDCFAAMAFGAFYRIDPNPKYKKLVKKIFKRIIARKDNPKGIYNKHISGTRPMKNFALPMILCNLSLELEHILGIQQVTNLTQELIPLIMEQFYDSKTGLILENISIDGEFVNSFEGRLLNPGHAIEAMWFVMNIAIKQNNKALIEQAETILYQQLEHGWDKLHGGIFYFLDLKGFPPQQLEWDQKLWWVHLETLVALAKIYSYNKSLKAKDWFKKVHEYTWNHFRDPIHKGEWFGYLNRQGKVLLQLKGGKWKGCFHVPRALMQISNALETL</sequence>
<evidence type="ECO:0008006" key="4">
    <source>
        <dbReference type="Google" id="ProtNLM"/>
    </source>
</evidence>
<dbReference type="AlphaFoldDB" id="A0A381QXS4"/>
<dbReference type="InterPro" id="IPR008928">
    <property type="entry name" value="6-hairpin_glycosidase_sf"/>
</dbReference>
<dbReference type="EMBL" id="UINC01001566">
    <property type="protein sequence ID" value="SUZ83784.1"/>
    <property type="molecule type" value="Genomic_DNA"/>
</dbReference>
<dbReference type="PANTHER" id="PTHR15108">
    <property type="entry name" value="N-ACYLGLUCOSAMINE-2-EPIMERASE"/>
    <property type="match status" value="1"/>
</dbReference>
<protein>
    <recommendedName>
        <fullName evidence="4">N-acylglucosamine 2-epimerase</fullName>
    </recommendedName>
</protein>
<accession>A0A381QXS4</accession>
<dbReference type="Pfam" id="PF07221">
    <property type="entry name" value="GlcNAc_2-epim"/>
    <property type="match status" value="1"/>
</dbReference>
<dbReference type="GO" id="GO:0005975">
    <property type="term" value="P:carbohydrate metabolic process"/>
    <property type="evidence" value="ECO:0007669"/>
    <property type="project" value="InterPro"/>
</dbReference>
<dbReference type="Gene3D" id="1.50.10.10">
    <property type="match status" value="1"/>
</dbReference>
<dbReference type="InterPro" id="IPR010819">
    <property type="entry name" value="AGE/CE"/>
</dbReference>
<evidence type="ECO:0000256" key="1">
    <source>
        <dbReference type="ARBA" id="ARBA00008558"/>
    </source>
</evidence>
<name>A0A381QXS4_9ZZZZ</name>
<dbReference type="InterPro" id="IPR034116">
    <property type="entry name" value="AGE_dom"/>
</dbReference>
<proteinExistence type="inferred from homology"/>
<evidence type="ECO:0000256" key="2">
    <source>
        <dbReference type="ARBA" id="ARBA00023235"/>
    </source>
</evidence>
<dbReference type="CDD" id="cd00249">
    <property type="entry name" value="AGE"/>
    <property type="match status" value="1"/>
</dbReference>
<organism evidence="3">
    <name type="scientific">marine metagenome</name>
    <dbReference type="NCBI Taxonomy" id="408172"/>
    <lineage>
        <taxon>unclassified sequences</taxon>
        <taxon>metagenomes</taxon>
        <taxon>ecological metagenomes</taxon>
    </lineage>
</organism>
<gene>
    <name evidence="3" type="ORF">METZ01_LOCUS36638</name>
</gene>
<dbReference type="InterPro" id="IPR012341">
    <property type="entry name" value="6hp_glycosidase-like_sf"/>
</dbReference>
<evidence type="ECO:0000313" key="3">
    <source>
        <dbReference type="EMBL" id="SUZ83784.1"/>
    </source>
</evidence>
<keyword evidence="2" id="KW-0413">Isomerase</keyword>